<protein>
    <submittedName>
        <fullName evidence="3">Uncharacterized protein</fullName>
    </submittedName>
</protein>
<gene>
    <name evidence="3" type="ORF">CCR75_001663</name>
</gene>
<sequence length="137" mass="14602">MLYCPTTATKTRPATPSSSGGPASLIHIAATIRSPQVADSATARLRVDNFTAVVHAVWRERADISVSCFDGFAVAVRLSHAVVVFVGHLGCALCSATASIAVYATALLRDLSLSRGLRHLVRPQHVHSSLLITDLKW</sequence>
<dbReference type="KEGG" id="blac:94345435"/>
<keyword evidence="4" id="KW-1185">Reference proteome</keyword>
<reference evidence="3 4" key="1">
    <citation type="journal article" date="2021" name="Genome Biol.">
        <title>AFLAP: assembly-free linkage analysis pipeline using k-mers from genome sequencing data.</title>
        <authorList>
            <person name="Fletcher K."/>
            <person name="Zhang L."/>
            <person name="Gil J."/>
            <person name="Han R."/>
            <person name="Cavanaugh K."/>
            <person name="Michelmore R."/>
        </authorList>
    </citation>
    <scope>NUCLEOTIDE SEQUENCE [LARGE SCALE GENOMIC DNA]</scope>
    <source>
        <strain evidence="3 4">SF5</strain>
    </source>
</reference>
<dbReference type="GeneID" id="94345435"/>
<evidence type="ECO:0000313" key="4">
    <source>
        <dbReference type="Proteomes" id="UP000294530"/>
    </source>
</evidence>
<dbReference type="RefSeq" id="XP_067819658.1">
    <property type="nucleotide sequence ID" value="XM_067959764.1"/>
</dbReference>
<comment type="caution">
    <text evidence="3">The sequence shown here is derived from an EMBL/GenBank/DDBJ whole genome shotgun (WGS) entry which is preliminary data.</text>
</comment>
<keyword evidence="2" id="KW-0812">Transmembrane</keyword>
<keyword evidence="2" id="KW-0472">Membrane</keyword>
<organism evidence="3 4">
    <name type="scientific">Bremia lactucae</name>
    <name type="common">Lettuce downy mildew</name>
    <dbReference type="NCBI Taxonomy" id="4779"/>
    <lineage>
        <taxon>Eukaryota</taxon>
        <taxon>Sar</taxon>
        <taxon>Stramenopiles</taxon>
        <taxon>Oomycota</taxon>
        <taxon>Peronosporomycetes</taxon>
        <taxon>Peronosporales</taxon>
        <taxon>Peronosporaceae</taxon>
        <taxon>Bremia</taxon>
    </lineage>
</organism>
<keyword evidence="2" id="KW-1133">Transmembrane helix</keyword>
<feature type="region of interest" description="Disordered" evidence="1">
    <location>
        <begin position="1"/>
        <end position="21"/>
    </location>
</feature>
<evidence type="ECO:0000313" key="3">
    <source>
        <dbReference type="EMBL" id="TDH70159.1"/>
    </source>
</evidence>
<feature type="transmembrane region" description="Helical" evidence="2">
    <location>
        <begin position="82"/>
        <end position="108"/>
    </location>
</feature>
<evidence type="ECO:0000256" key="1">
    <source>
        <dbReference type="SAM" id="MobiDB-lite"/>
    </source>
</evidence>
<evidence type="ECO:0000256" key="2">
    <source>
        <dbReference type="SAM" id="Phobius"/>
    </source>
</evidence>
<accession>A0A976FPF3</accession>
<dbReference type="Proteomes" id="UP000294530">
    <property type="component" value="Unassembled WGS sequence"/>
</dbReference>
<name>A0A976FPF3_BRELC</name>
<proteinExistence type="predicted"/>
<dbReference type="AlphaFoldDB" id="A0A976FPF3"/>
<dbReference type="EMBL" id="SHOA02000010">
    <property type="protein sequence ID" value="TDH70159.1"/>
    <property type="molecule type" value="Genomic_DNA"/>
</dbReference>